<keyword evidence="8" id="KW-0677">Repeat</keyword>
<comment type="similarity">
    <text evidence="4">Belongs to the TMTC family.</text>
</comment>
<reference evidence="16" key="1">
    <citation type="submission" date="2015-02" db="EMBL/GenBank/DDBJ databases">
        <title>Genome sequencing for Strongylocentrotus purpuratus.</title>
        <authorList>
            <person name="Murali S."/>
            <person name="Liu Y."/>
            <person name="Vee V."/>
            <person name="English A."/>
            <person name="Wang M."/>
            <person name="Skinner E."/>
            <person name="Han Y."/>
            <person name="Muzny D.M."/>
            <person name="Worley K.C."/>
            <person name="Gibbs R.A."/>
        </authorList>
    </citation>
    <scope>NUCLEOTIDE SEQUENCE</scope>
</reference>
<evidence type="ECO:0000256" key="8">
    <source>
        <dbReference type="ARBA" id="ARBA00022737"/>
    </source>
</evidence>
<dbReference type="InterPro" id="IPR019734">
    <property type="entry name" value="TPR_rpt"/>
</dbReference>
<comment type="pathway">
    <text evidence="3">Protein modification; protein glycosylation.</text>
</comment>
<dbReference type="InterPro" id="IPR052384">
    <property type="entry name" value="TMTC_O-mannosyltransferase"/>
</dbReference>
<feature type="repeat" description="TPR" evidence="13">
    <location>
        <begin position="602"/>
        <end position="635"/>
    </location>
</feature>
<keyword evidence="6" id="KW-0808">Transferase</keyword>
<evidence type="ECO:0000313" key="15">
    <source>
        <dbReference type="EnsemblMetazoa" id="XP_030843856"/>
    </source>
</evidence>
<dbReference type="EnsemblMetazoa" id="XM_030987996">
    <property type="protein sequence ID" value="XP_030843856"/>
    <property type="gene ID" value="LOC753440"/>
</dbReference>
<dbReference type="Pfam" id="PF13181">
    <property type="entry name" value="TPR_8"/>
    <property type="match status" value="1"/>
</dbReference>
<keyword evidence="16" id="KW-1185">Reference proteome</keyword>
<dbReference type="InParanoid" id="A0A7M7T003"/>
<feature type="repeat" description="TPR" evidence="13">
    <location>
        <begin position="497"/>
        <end position="530"/>
    </location>
</feature>
<dbReference type="RefSeq" id="XP_030843856.1">
    <property type="nucleotide sequence ID" value="XM_030987996.1"/>
</dbReference>
<dbReference type="OrthoDB" id="19588at2759"/>
<evidence type="ECO:0000313" key="16">
    <source>
        <dbReference type="Proteomes" id="UP000007110"/>
    </source>
</evidence>
<dbReference type="GO" id="GO:0004169">
    <property type="term" value="F:dolichyl-phosphate-mannose-protein mannosyltransferase activity"/>
    <property type="evidence" value="ECO:0007669"/>
    <property type="project" value="UniProtKB-EC"/>
</dbReference>
<evidence type="ECO:0000256" key="1">
    <source>
        <dbReference type="ARBA" id="ARBA00004141"/>
    </source>
</evidence>
<feature type="repeat" description="TPR" evidence="13">
    <location>
        <begin position="384"/>
        <end position="417"/>
    </location>
</feature>
<organism evidence="15 16">
    <name type="scientific">Strongylocentrotus purpuratus</name>
    <name type="common">Purple sea urchin</name>
    <dbReference type="NCBI Taxonomy" id="7668"/>
    <lineage>
        <taxon>Eukaryota</taxon>
        <taxon>Metazoa</taxon>
        <taxon>Echinodermata</taxon>
        <taxon>Eleutherozoa</taxon>
        <taxon>Echinozoa</taxon>
        <taxon>Echinoidea</taxon>
        <taxon>Euechinoidea</taxon>
        <taxon>Echinacea</taxon>
        <taxon>Camarodonta</taxon>
        <taxon>Echinidea</taxon>
        <taxon>Strongylocentrotidae</taxon>
        <taxon>Strongylocentrotus</taxon>
    </lineage>
</organism>
<dbReference type="Gene3D" id="1.25.40.10">
    <property type="entry name" value="Tetratricopeptide repeat domain"/>
    <property type="match status" value="3"/>
</dbReference>
<dbReference type="Pfam" id="PF08409">
    <property type="entry name" value="TMTC_DUF1736"/>
    <property type="match status" value="1"/>
</dbReference>
<dbReference type="Pfam" id="PF13432">
    <property type="entry name" value="TPR_16"/>
    <property type="match status" value="2"/>
</dbReference>
<evidence type="ECO:0000256" key="7">
    <source>
        <dbReference type="ARBA" id="ARBA00022692"/>
    </source>
</evidence>
<dbReference type="PANTHER" id="PTHR44216:SF3">
    <property type="entry name" value="PROTEIN O-MANNOSYL-TRANSFERASE TMTC2"/>
    <property type="match status" value="1"/>
</dbReference>
<dbReference type="SMART" id="SM00028">
    <property type="entry name" value="TPR"/>
    <property type="match status" value="9"/>
</dbReference>
<proteinExistence type="inferred from homology"/>
<dbReference type="GeneID" id="753440"/>
<evidence type="ECO:0000256" key="3">
    <source>
        <dbReference type="ARBA" id="ARBA00004922"/>
    </source>
</evidence>
<protein>
    <recommendedName>
        <fullName evidence="5">dolichyl-phosphate-mannose--protein mannosyltransferase</fullName>
        <ecNumber evidence="5">2.4.1.109</ecNumber>
    </recommendedName>
</protein>
<keyword evidence="11" id="KW-1133">Transmembrane helix</keyword>
<name>A0A7M7T003_STRPU</name>
<dbReference type="EC" id="2.4.1.109" evidence="5"/>
<dbReference type="PROSITE" id="PS50293">
    <property type="entry name" value="TPR_REGION"/>
    <property type="match status" value="2"/>
</dbReference>
<evidence type="ECO:0000256" key="9">
    <source>
        <dbReference type="ARBA" id="ARBA00022803"/>
    </source>
</evidence>
<dbReference type="Pfam" id="PF00515">
    <property type="entry name" value="TPR_1"/>
    <property type="match status" value="1"/>
</dbReference>
<feature type="domain" description="DUF1736" evidence="14">
    <location>
        <begin position="72"/>
        <end position="143"/>
    </location>
</feature>
<comment type="subcellular location">
    <subcellularLocation>
        <location evidence="2">Endoplasmic reticulum</location>
    </subcellularLocation>
    <subcellularLocation>
        <location evidence="1">Membrane</location>
        <topology evidence="1">Multi-pass membrane protein</topology>
    </subcellularLocation>
</comment>
<dbReference type="GO" id="GO:0000030">
    <property type="term" value="F:mannosyltransferase activity"/>
    <property type="evidence" value="ECO:0000318"/>
    <property type="project" value="GO_Central"/>
</dbReference>
<evidence type="ECO:0000256" key="6">
    <source>
        <dbReference type="ARBA" id="ARBA00022679"/>
    </source>
</evidence>
<evidence type="ECO:0000256" key="11">
    <source>
        <dbReference type="ARBA" id="ARBA00022989"/>
    </source>
</evidence>
<dbReference type="PANTHER" id="PTHR44216">
    <property type="entry name" value="PROTEIN O-MANNOSYL-TRANSFERASE TMTC2"/>
    <property type="match status" value="1"/>
</dbReference>
<dbReference type="Pfam" id="PF13176">
    <property type="entry name" value="TPR_7"/>
    <property type="match status" value="1"/>
</dbReference>
<keyword evidence="12" id="KW-0472">Membrane</keyword>
<dbReference type="InterPro" id="IPR011990">
    <property type="entry name" value="TPR-like_helical_dom_sf"/>
</dbReference>
<dbReference type="UniPathway" id="UPA00378"/>
<dbReference type="AlphaFoldDB" id="A0A7M7T003"/>
<dbReference type="Pfam" id="PF14559">
    <property type="entry name" value="TPR_19"/>
    <property type="match status" value="1"/>
</dbReference>
<keyword evidence="10" id="KW-0256">Endoplasmic reticulum</keyword>
<evidence type="ECO:0000256" key="5">
    <source>
        <dbReference type="ARBA" id="ARBA00012839"/>
    </source>
</evidence>
<keyword evidence="9 13" id="KW-0802">TPR repeat</keyword>
<evidence type="ECO:0000256" key="13">
    <source>
        <dbReference type="PROSITE-ProRule" id="PRU00339"/>
    </source>
</evidence>
<evidence type="ECO:0000256" key="10">
    <source>
        <dbReference type="ARBA" id="ARBA00022824"/>
    </source>
</evidence>
<keyword evidence="7" id="KW-0812">Transmembrane</keyword>
<dbReference type="SUPFAM" id="SSF48452">
    <property type="entry name" value="TPR-like"/>
    <property type="match status" value="2"/>
</dbReference>
<dbReference type="CTD" id="160335"/>
<evidence type="ECO:0000256" key="2">
    <source>
        <dbReference type="ARBA" id="ARBA00004240"/>
    </source>
</evidence>
<evidence type="ECO:0000256" key="4">
    <source>
        <dbReference type="ARBA" id="ARBA00007882"/>
    </source>
</evidence>
<dbReference type="OMA" id="GHAKNGH"/>
<dbReference type="GO" id="GO:0035269">
    <property type="term" value="P:protein O-linked glycosylation via mannose"/>
    <property type="evidence" value="ECO:0000318"/>
    <property type="project" value="GO_Central"/>
</dbReference>
<dbReference type="GO" id="GO:0005789">
    <property type="term" value="C:endoplasmic reticulum membrane"/>
    <property type="evidence" value="ECO:0000318"/>
    <property type="project" value="GO_Central"/>
</dbReference>
<sequence>MTFCATFTKEQGIMVVAINAAYEVFVVHQIRIRDLPKIFYKADFCHIRHSLLLQATLGGVLLSIRFYATGLQPPIFAPADNPASVSPSLQTRTLTFLYLPAYNAWMLLCPTLLSFDWSMESIPLIQTIIDLRNLWSIGLYATLAVLGYLSFKELDNLHELNTQSTGRLKNVPCRNDTAGCASYRYLEQNPAPSCNGVTQKSNGKEIKSLRNGHAKKSFIPPKRENNNSYQRSNGCDIIRKRHSRYCSCSPERCGRRFSRSSSTSSSGSMSFSDEDVVERTRLLNVIIVATSFLIFPFLPATNALCYVGFVIAERILYIPSVGFCLLLAEGASQIWQRSSDLGRKLLVALVIVQLCLFSFKTVLRNQEWQTEETLYRAGIQVNPPKALGNLANIYKTAGRIQEAEDAYRRALTYRRNMADVHYNLGVLRQEVGRFEEAIDCYQLAIKCRPRMSMAHLNLGIALTTVGRNVEAEAVYRQAATLDDAGLKDPRGQMHGVVSSLFNLGRLLQEANRHEDALVVLEDALKRKPEYYPTQSLYNMLGETQYKLGNLPEAESWFKESLRSKADHVPAHLTYANLLGKTNRATEAERLLERAVSLEPENANVFRHYGQFWHDQGDYKKASKFYHTALNLQPNDFEITFNLANSLRQAKDNEEAEVYYRVAVDLKPDVANGHVNLGAMLHLNGKLEQAQASYLKALSLKPDDPTSLQNLKKLRNLMAKKSQANKQQEES</sequence>
<feature type="repeat" description="TPR" evidence="13">
    <location>
        <begin position="418"/>
        <end position="451"/>
    </location>
</feature>
<dbReference type="InterPro" id="IPR013618">
    <property type="entry name" value="TMTC_DUF1736"/>
</dbReference>
<reference evidence="15" key="2">
    <citation type="submission" date="2021-01" db="UniProtKB">
        <authorList>
            <consortium name="EnsemblMetazoa"/>
        </authorList>
    </citation>
    <scope>IDENTIFICATION</scope>
</reference>
<dbReference type="KEGG" id="spu:753440"/>
<evidence type="ECO:0000256" key="12">
    <source>
        <dbReference type="ARBA" id="ARBA00023136"/>
    </source>
</evidence>
<feature type="repeat" description="TPR" evidence="13">
    <location>
        <begin position="670"/>
        <end position="703"/>
    </location>
</feature>
<dbReference type="Proteomes" id="UP000007110">
    <property type="component" value="Unassembled WGS sequence"/>
</dbReference>
<dbReference type="PROSITE" id="PS50005">
    <property type="entry name" value="TPR"/>
    <property type="match status" value="6"/>
</dbReference>
<feature type="repeat" description="TPR" evidence="13">
    <location>
        <begin position="534"/>
        <end position="567"/>
    </location>
</feature>
<evidence type="ECO:0000259" key="14">
    <source>
        <dbReference type="Pfam" id="PF08409"/>
    </source>
</evidence>
<accession>A0A7M7T003</accession>